<dbReference type="InterPro" id="IPR033985">
    <property type="entry name" value="SusD-like_N"/>
</dbReference>
<sequence>MKSIKFFFIISLLTFTISACNFVEIDTPGLINDKQMFDDEQGAKDALTGIYATLTKPELYGNSLSFGFVDEIAQLYYNDHEAATTTILAKTYNLQYEDKDVRRRIDQIWATAYYNIYAINSLLEHIKGKTTPKMSSYRAQALTLRAMLHFDLLRLFAPNITEPNALGIPYVTKASNQASERKTVKACYENIMGDLDEAKKEFLANEQPDSKNVYITLDAVKALQARVALWGNDMEKAETLAKEVINGKYKLVKENNVLQLFMGYDAQTECIWVLNAPKMYIYVRQLFFPDHSTPTCNMVRQNYKRLFKTETFSTVNNDYRYQAYFAATNWGRPVTAFTKLYDKDYEENHQWKSNRIPGINMFRLPEMYYILAEAVYNKDKQGSLNAINTVITARGLQPIGMEEISTKERFQRWIADEITREYWGEGQIFFTNKRLWRNMEGLNGKRIEANNETYVLPLPESEKGLEK</sequence>
<dbReference type="SUPFAM" id="SSF48452">
    <property type="entry name" value="TPR-like"/>
    <property type="match status" value="1"/>
</dbReference>
<dbReference type="InterPro" id="IPR012944">
    <property type="entry name" value="SusD_RagB_dom"/>
</dbReference>
<evidence type="ECO:0000259" key="7">
    <source>
        <dbReference type="Pfam" id="PF07980"/>
    </source>
</evidence>
<dbReference type="Gene3D" id="2.20.20.130">
    <property type="match status" value="1"/>
</dbReference>
<feature type="signal peptide" evidence="6">
    <location>
        <begin position="1"/>
        <end position="19"/>
    </location>
</feature>
<dbReference type="Proteomes" id="UP000029538">
    <property type="component" value="Unassembled WGS sequence"/>
</dbReference>
<name>A0A096AJP6_9BACT</name>
<gene>
    <name evidence="9" type="ORF">HMPREF0654_10400</name>
</gene>
<reference evidence="9 10" key="1">
    <citation type="submission" date="2014-07" db="EMBL/GenBank/DDBJ databases">
        <authorList>
            <person name="McCorrison J."/>
            <person name="Sanka R."/>
            <person name="Torralba M."/>
            <person name="Gillis M."/>
            <person name="Haft D.H."/>
            <person name="Methe B."/>
            <person name="Sutton G."/>
            <person name="Nelson K.E."/>
        </authorList>
    </citation>
    <scope>NUCLEOTIDE SEQUENCE [LARGE SCALE GENOMIC DNA]</scope>
    <source>
        <strain evidence="9 10">DNF00882</strain>
    </source>
</reference>
<keyword evidence="4" id="KW-0472">Membrane</keyword>
<evidence type="ECO:0000256" key="3">
    <source>
        <dbReference type="ARBA" id="ARBA00022729"/>
    </source>
</evidence>
<evidence type="ECO:0000256" key="6">
    <source>
        <dbReference type="SAM" id="SignalP"/>
    </source>
</evidence>
<organism evidence="9 10">
    <name type="scientific">Prevotella disiens DNF00882</name>
    <dbReference type="NCBI Taxonomy" id="1401075"/>
    <lineage>
        <taxon>Bacteria</taxon>
        <taxon>Pseudomonadati</taxon>
        <taxon>Bacteroidota</taxon>
        <taxon>Bacteroidia</taxon>
        <taxon>Bacteroidales</taxon>
        <taxon>Prevotellaceae</taxon>
        <taxon>Prevotella</taxon>
    </lineage>
</organism>
<dbReference type="GO" id="GO:0009279">
    <property type="term" value="C:cell outer membrane"/>
    <property type="evidence" value="ECO:0007669"/>
    <property type="project" value="UniProtKB-SubCell"/>
</dbReference>
<dbReference type="InterPro" id="IPR011990">
    <property type="entry name" value="TPR-like_helical_dom_sf"/>
</dbReference>
<dbReference type="Pfam" id="PF07980">
    <property type="entry name" value="SusD_RagB"/>
    <property type="match status" value="1"/>
</dbReference>
<dbReference type="AlphaFoldDB" id="A0A096AJP6"/>
<comment type="subcellular location">
    <subcellularLocation>
        <location evidence="1">Cell outer membrane</location>
    </subcellularLocation>
</comment>
<feature type="domain" description="RagB/SusD" evidence="7">
    <location>
        <begin position="311"/>
        <end position="449"/>
    </location>
</feature>
<evidence type="ECO:0000256" key="2">
    <source>
        <dbReference type="ARBA" id="ARBA00006275"/>
    </source>
</evidence>
<comment type="similarity">
    <text evidence="2">Belongs to the SusD family.</text>
</comment>
<evidence type="ECO:0000256" key="4">
    <source>
        <dbReference type="ARBA" id="ARBA00023136"/>
    </source>
</evidence>
<feature type="chain" id="PRO_5001917159" description="RagB/SusD family nutrient uptake outer membrane protein" evidence="6">
    <location>
        <begin position="20"/>
        <end position="467"/>
    </location>
</feature>
<evidence type="ECO:0000313" key="10">
    <source>
        <dbReference type="Proteomes" id="UP000029538"/>
    </source>
</evidence>
<dbReference type="Pfam" id="PF14322">
    <property type="entry name" value="SusD-like_3"/>
    <property type="match status" value="1"/>
</dbReference>
<dbReference type="PROSITE" id="PS51257">
    <property type="entry name" value="PROKAR_LIPOPROTEIN"/>
    <property type="match status" value="1"/>
</dbReference>
<evidence type="ECO:0008006" key="11">
    <source>
        <dbReference type="Google" id="ProtNLM"/>
    </source>
</evidence>
<evidence type="ECO:0000256" key="1">
    <source>
        <dbReference type="ARBA" id="ARBA00004442"/>
    </source>
</evidence>
<dbReference type="Gene3D" id="1.25.40.900">
    <property type="match status" value="1"/>
</dbReference>
<protein>
    <recommendedName>
        <fullName evidence="11">RagB/SusD family nutrient uptake outer membrane protein</fullName>
    </recommendedName>
</protein>
<dbReference type="RefSeq" id="WP_036884545.1">
    <property type="nucleotide sequence ID" value="NZ_JRNR01000117.1"/>
</dbReference>
<comment type="caution">
    <text evidence="9">The sequence shown here is derived from an EMBL/GenBank/DDBJ whole genome shotgun (WGS) entry which is preliminary data.</text>
</comment>
<evidence type="ECO:0000313" key="9">
    <source>
        <dbReference type="EMBL" id="KGF47095.1"/>
    </source>
</evidence>
<dbReference type="EMBL" id="JRNR01000117">
    <property type="protein sequence ID" value="KGF47095.1"/>
    <property type="molecule type" value="Genomic_DNA"/>
</dbReference>
<feature type="domain" description="SusD-like N-terminal" evidence="8">
    <location>
        <begin position="74"/>
        <end position="229"/>
    </location>
</feature>
<accession>A0A096AJP6</accession>
<evidence type="ECO:0000259" key="8">
    <source>
        <dbReference type="Pfam" id="PF14322"/>
    </source>
</evidence>
<keyword evidence="5" id="KW-0998">Cell outer membrane</keyword>
<dbReference type="Gene3D" id="1.25.40.390">
    <property type="match status" value="1"/>
</dbReference>
<proteinExistence type="inferred from homology"/>
<keyword evidence="3 6" id="KW-0732">Signal</keyword>
<evidence type="ECO:0000256" key="5">
    <source>
        <dbReference type="ARBA" id="ARBA00023237"/>
    </source>
</evidence>